<proteinExistence type="predicted"/>
<name>A0AAV9QGU9_9PEZI</name>
<feature type="transmembrane region" description="Helical" evidence="2">
    <location>
        <begin position="164"/>
        <end position="186"/>
    </location>
</feature>
<keyword evidence="4" id="KW-1185">Reference proteome</keyword>
<feature type="compositionally biased region" description="Acidic residues" evidence="1">
    <location>
        <begin position="478"/>
        <end position="494"/>
    </location>
</feature>
<feature type="compositionally biased region" description="Basic residues" evidence="1">
    <location>
        <begin position="500"/>
        <end position="511"/>
    </location>
</feature>
<dbReference type="Proteomes" id="UP001345827">
    <property type="component" value="Unassembled WGS sequence"/>
</dbReference>
<dbReference type="AlphaFoldDB" id="A0AAV9QGU9"/>
<dbReference type="EC" id="2.3.1.225" evidence="3"/>
<evidence type="ECO:0000313" key="4">
    <source>
        <dbReference type="Proteomes" id="UP001345827"/>
    </source>
</evidence>
<comment type="caution">
    <text evidence="3">The sequence shown here is derived from an EMBL/GenBank/DDBJ whole genome shotgun (WGS) entry which is preliminary data.</text>
</comment>
<keyword evidence="2" id="KW-0812">Transmembrane</keyword>
<feature type="compositionally biased region" description="Low complexity" evidence="1">
    <location>
        <begin position="443"/>
        <end position="452"/>
    </location>
</feature>
<feature type="region of interest" description="Disordered" evidence="1">
    <location>
        <begin position="254"/>
        <end position="298"/>
    </location>
</feature>
<dbReference type="EMBL" id="JAXLQG010000005">
    <property type="protein sequence ID" value="KAK5540163.1"/>
    <property type="molecule type" value="Genomic_DNA"/>
</dbReference>
<feature type="region of interest" description="Disordered" evidence="1">
    <location>
        <begin position="210"/>
        <end position="232"/>
    </location>
</feature>
<keyword evidence="2" id="KW-0472">Membrane</keyword>
<reference evidence="3 4" key="1">
    <citation type="submission" date="2023-06" db="EMBL/GenBank/DDBJ databases">
        <title>Black Yeasts Isolated from many extreme environments.</title>
        <authorList>
            <person name="Coleine C."/>
            <person name="Stajich J.E."/>
            <person name="Selbmann L."/>
        </authorList>
    </citation>
    <scope>NUCLEOTIDE SEQUENCE [LARGE SCALE GENOMIC DNA]</scope>
    <source>
        <strain evidence="3 4">CCFEE 5887</strain>
    </source>
</reference>
<evidence type="ECO:0000256" key="2">
    <source>
        <dbReference type="SAM" id="Phobius"/>
    </source>
</evidence>
<accession>A0AAV9QGU9</accession>
<dbReference type="GO" id="GO:0019706">
    <property type="term" value="F:protein-cysteine S-palmitoyltransferase activity"/>
    <property type="evidence" value="ECO:0007669"/>
    <property type="project" value="UniProtKB-EC"/>
</dbReference>
<protein>
    <submittedName>
        <fullName evidence="3">Palmitoyltransferase for Vac8p</fullName>
        <ecNumber evidence="3">2.3.1.225</ecNumber>
    </submittedName>
</protein>
<evidence type="ECO:0000313" key="3">
    <source>
        <dbReference type="EMBL" id="KAK5540163.1"/>
    </source>
</evidence>
<feature type="region of interest" description="Disordered" evidence="1">
    <location>
        <begin position="427"/>
        <end position="511"/>
    </location>
</feature>
<keyword evidence="2" id="KW-1133">Transmembrane helix</keyword>
<keyword evidence="3" id="KW-0012">Acyltransferase</keyword>
<keyword evidence="3" id="KW-0808">Transferase</keyword>
<evidence type="ECO:0000256" key="1">
    <source>
        <dbReference type="SAM" id="MobiDB-lite"/>
    </source>
</evidence>
<gene>
    <name evidence="3" type="primary">PFA3</name>
    <name evidence="3" type="ORF">LTR25_003868</name>
</gene>
<sequence>MGRLGCFFDRIRGTSIYKCVVADTTDLIAGHDTLRIGEPLIHSRSLYRPRITAGLSARWVSVEPGAAIFSPSDDRAVSRFGRHSNHHSLFYGGAALLQEMPRLQARPDASLLDMQTLCIEDGPPLPMAVDVPGWACFANSAWWMWKELFEESGYLEEMAPINTILLAVISGIIGLVLTGFTSWHIYLCAKGQTTIEKLEKTRYLSGVRSRVERNRQEQQLNQHRRGSEGVAERLQRAGEQILEFHANAVPGASRYEEGEEHTSPVPSVYNPNLNHQHPHPQHPNNYTQETSYHDNTDDTPALRALRRTYSNIEAERERERFSEYMDDYESEKMPNAFDLGWRRNLSHLFGPIPLLWCLPVCNTTGDGWRWEVSQKWLAAQEEAARWKEQRLETMRNEQQHNAYTGVGMRGGDGGYAAGFERDRDHQEYGRSMQSAMSMHHLPQQQQQQQQQRGRQRTDFDRGENGQVERFQVSSSDGESQDSDSDSDIGYDDHDDAERGWKRRNRAARTGR</sequence>
<organism evidence="3 4">
    <name type="scientific">Vermiconidia calcicola</name>
    <dbReference type="NCBI Taxonomy" id="1690605"/>
    <lineage>
        <taxon>Eukaryota</taxon>
        <taxon>Fungi</taxon>
        <taxon>Dikarya</taxon>
        <taxon>Ascomycota</taxon>
        <taxon>Pezizomycotina</taxon>
        <taxon>Dothideomycetes</taxon>
        <taxon>Dothideomycetidae</taxon>
        <taxon>Mycosphaerellales</taxon>
        <taxon>Extremaceae</taxon>
        <taxon>Vermiconidia</taxon>
    </lineage>
</organism>